<dbReference type="NCBIfam" id="NF041363">
    <property type="entry name" value="GntD_guanitoxin"/>
    <property type="match status" value="1"/>
</dbReference>
<dbReference type="PIRSF" id="PIRSF019543">
    <property type="entry name" value="Clavaminate_syn"/>
    <property type="match status" value="1"/>
</dbReference>
<reference evidence="6 7" key="1">
    <citation type="submission" date="2024-09" db="EMBL/GenBank/DDBJ databases">
        <authorList>
            <person name="Sun Q."/>
            <person name="Mori K."/>
        </authorList>
    </citation>
    <scope>NUCLEOTIDE SEQUENCE [LARGE SCALE GENOMIC DNA]</scope>
    <source>
        <strain evidence="6 7">JCM 3028</strain>
    </source>
</reference>
<keyword evidence="2" id="KW-0479">Metal-binding</keyword>
<sequence>MSASHPVDVLYYDITPTDLNTIEDLLARTGAEYGHPEAPEFLLDAPRLAAGLPGELTRFLRTFRLTESSAAVVVRGLPVDDAGIGPTPLHWSKQADPATTRREEFFFALVASVLGEPFGWSTLQGGRLVHNVIPIPGEECQQSGHGSSDLLEWHTEDGFHPNRCDYLGLIGLRNHGEVPTTYASVATLDLPEDYLQVLAEPRFLIRPDTEHLRNARADDAGSPSTVQRIGTAPVPTAVLFGGVDRPYLRIDPYFMSSVPGDGYAADALELVTKQLEANLEDIVVHAGEVLFIDNFRAVHGRRPFQAAYDGTDRWLKKLVLSRDLRNSRALRASADSRVLY</sequence>
<comment type="similarity">
    <text evidence="1">Belongs to the clavaminate synthase family.</text>
</comment>
<dbReference type="RefSeq" id="WP_386160926.1">
    <property type="nucleotide sequence ID" value="NZ_JBHMBS010000016.1"/>
</dbReference>
<evidence type="ECO:0000256" key="1">
    <source>
        <dbReference type="ARBA" id="ARBA00008425"/>
    </source>
</evidence>
<name>A0ABV5TK65_9ACTN</name>
<protein>
    <submittedName>
        <fullName evidence="6">Guanitoxin biosynthesis L-enduracididine beta-hydroxylase GntD</fullName>
    </submittedName>
</protein>
<keyword evidence="4" id="KW-0408">Iron</keyword>
<keyword evidence="3" id="KW-0560">Oxidoreductase</keyword>
<evidence type="ECO:0000256" key="2">
    <source>
        <dbReference type="ARBA" id="ARBA00022723"/>
    </source>
</evidence>
<keyword evidence="7" id="KW-1185">Reference proteome</keyword>
<evidence type="ECO:0000256" key="4">
    <source>
        <dbReference type="ARBA" id="ARBA00023004"/>
    </source>
</evidence>
<organism evidence="6 7">
    <name type="scientific">Streptosporangium vulgare</name>
    <dbReference type="NCBI Taxonomy" id="46190"/>
    <lineage>
        <taxon>Bacteria</taxon>
        <taxon>Bacillati</taxon>
        <taxon>Actinomycetota</taxon>
        <taxon>Actinomycetes</taxon>
        <taxon>Streptosporangiales</taxon>
        <taxon>Streptosporangiaceae</taxon>
        <taxon>Streptosporangium</taxon>
    </lineage>
</organism>
<dbReference type="Proteomes" id="UP001589610">
    <property type="component" value="Unassembled WGS sequence"/>
</dbReference>
<dbReference type="Gene3D" id="3.60.130.10">
    <property type="entry name" value="Clavaminate synthase-like"/>
    <property type="match status" value="1"/>
</dbReference>
<feature type="domain" description="TauD/TfdA-like" evidence="5">
    <location>
        <begin position="147"/>
        <end position="316"/>
    </location>
</feature>
<evidence type="ECO:0000256" key="3">
    <source>
        <dbReference type="ARBA" id="ARBA00023002"/>
    </source>
</evidence>
<dbReference type="InterPro" id="IPR042098">
    <property type="entry name" value="TauD-like_sf"/>
</dbReference>
<dbReference type="Pfam" id="PF02668">
    <property type="entry name" value="TauD"/>
    <property type="match status" value="1"/>
</dbReference>
<evidence type="ECO:0000313" key="6">
    <source>
        <dbReference type="EMBL" id="MFB9679506.1"/>
    </source>
</evidence>
<dbReference type="InterPro" id="IPR053447">
    <property type="entry name" value="Alpha-KG_dependent_hydroxylase"/>
</dbReference>
<dbReference type="SUPFAM" id="SSF51197">
    <property type="entry name" value="Clavaminate synthase-like"/>
    <property type="match status" value="1"/>
</dbReference>
<accession>A0ABV5TK65</accession>
<dbReference type="InterPro" id="IPR003819">
    <property type="entry name" value="TauD/TfdA-like"/>
</dbReference>
<dbReference type="InterPro" id="IPR014503">
    <property type="entry name" value="Clavaminate_syn-like"/>
</dbReference>
<evidence type="ECO:0000259" key="5">
    <source>
        <dbReference type="Pfam" id="PF02668"/>
    </source>
</evidence>
<evidence type="ECO:0000313" key="7">
    <source>
        <dbReference type="Proteomes" id="UP001589610"/>
    </source>
</evidence>
<dbReference type="EMBL" id="JBHMBS010000016">
    <property type="protein sequence ID" value="MFB9679506.1"/>
    <property type="molecule type" value="Genomic_DNA"/>
</dbReference>
<proteinExistence type="inferred from homology"/>
<gene>
    <name evidence="6" type="primary">gntD</name>
    <name evidence="6" type="ORF">ACFFRH_28830</name>
</gene>
<comment type="caution">
    <text evidence="6">The sequence shown here is derived from an EMBL/GenBank/DDBJ whole genome shotgun (WGS) entry which is preliminary data.</text>
</comment>